<dbReference type="AlphaFoldDB" id="A0A2K1QPD2"/>
<evidence type="ECO:0000256" key="6">
    <source>
        <dbReference type="ARBA" id="ARBA00023080"/>
    </source>
</evidence>
<evidence type="ECO:0000313" key="9">
    <source>
        <dbReference type="EMBL" id="PNS16957.1"/>
    </source>
</evidence>
<evidence type="ECO:0000256" key="4">
    <source>
        <dbReference type="ARBA" id="ARBA00022801"/>
    </source>
</evidence>
<gene>
    <name evidence="9" type="ORF">CAC42_4921</name>
</gene>
<dbReference type="InterPro" id="IPR001365">
    <property type="entry name" value="A_deaminase_dom"/>
</dbReference>
<evidence type="ECO:0000256" key="5">
    <source>
        <dbReference type="ARBA" id="ARBA00022833"/>
    </source>
</evidence>
<feature type="domain" description="Adenosine deaminase" evidence="8">
    <location>
        <begin position="16"/>
        <end position="344"/>
    </location>
</feature>
<keyword evidence="6" id="KW-0546">Nucleotide metabolism</keyword>
<dbReference type="PANTHER" id="PTHR11409">
    <property type="entry name" value="ADENOSINE DEAMINASE"/>
    <property type="match status" value="1"/>
</dbReference>
<sequence length="370" mass="40877">MSSISEEDRIFCRQLPKVELHAHLTGSISRHTLHEIWQRKRDTGELRGSNALEDPLVAIPPAANGVNITTFFPIFSTHIYHLLSTPEDITYSTLSVLASFLHDGVTHLELRTTPRASAGLTKEAYVSLILDLIAGHNTEQDRMQTYLILSVDRRGSIAEAEETVSLALQLRDRGVVGVDLCGDPTRGDVRAFRPAFARAREAGLGITVHFGEVQGEWVEDELMELLSWRPGRLGHVICLSDKVKDEVKRLGCGLELCLSCNVLAGMSDGGFSGHHFGGWWGGKSNGVALSTDDVGIFESELSEEYALAMQHFTLTKKEAIDMSKEAVKMTFAGVDAKRRALQQLEAFENANEVEAGKHHLQQKRNSTHTH</sequence>
<dbReference type="GO" id="GO:0046872">
    <property type="term" value="F:metal ion binding"/>
    <property type="evidence" value="ECO:0007669"/>
    <property type="project" value="UniProtKB-KW"/>
</dbReference>
<evidence type="ECO:0000256" key="2">
    <source>
        <dbReference type="ARBA" id="ARBA00006676"/>
    </source>
</evidence>
<dbReference type="Pfam" id="PF00962">
    <property type="entry name" value="A_deaminase"/>
    <property type="match status" value="1"/>
</dbReference>
<evidence type="ECO:0000256" key="7">
    <source>
        <dbReference type="ARBA" id="ARBA00048787"/>
    </source>
</evidence>
<dbReference type="GO" id="GO:0046103">
    <property type="term" value="P:inosine biosynthetic process"/>
    <property type="evidence" value="ECO:0007669"/>
    <property type="project" value="TreeGrafter"/>
</dbReference>
<protein>
    <recommendedName>
        <fullName evidence="8">Adenosine deaminase domain-containing protein</fullName>
    </recommendedName>
</protein>
<organism evidence="9 10">
    <name type="scientific">Sphaceloma murrayae</name>
    <dbReference type="NCBI Taxonomy" id="2082308"/>
    <lineage>
        <taxon>Eukaryota</taxon>
        <taxon>Fungi</taxon>
        <taxon>Dikarya</taxon>
        <taxon>Ascomycota</taxon>
        <taxon>Pezizomycotina</taxon>
        <taxon>Dothideomycetes</taxon>
        <taxon>Dothideomycetidae</taxon>
        <taxon>Myriangiales</taxon>
        <taxon>Elsinoaceae</taxon>
        <taxon>Sphaceloma</taxon>
    </lineage>
</organism>
<dbReference type="GO" id="GO:0004000">
    <property type="term" value="F:adenosine deaminase activity"/>
    <property type="evidence" value="ECO:0007669"/>
    <property type="project" value="TreeGrafter"/>
</dbReference>
<dbReference type="OrthoDB" id="272271at2759"/>
<dbReference type="GO" id="GO:0009117">
    <property type="term" value="P:nucleotide metabolic process"/>
    <property type="evidence" value="ECO:0007669"/>
    <property type="project" value="UniProtKB-KW"/>
</dbReference>
<comment type="similarity">
    <text evidence="2">Belongs to the metallo-dependent hydrolases superfamily. Adenosine and AMP deaminases family.</text>
</comment>
<comment type="catalytic activity">
    <reaction evidence="7">
        <text>N(6)-methyl-AMP + H2O + H(+) = IMP + methylamine</text>
        <dbReference type="Rhea" id="RHEA:16001"/>
        <dbReference type="ChEBI" id="CHEBI:15377"/>
        <dbReference type="ChEBI" id="CHEBI:15378"/>
        <dbReference type="ChEBI" id="CHEBI:58053"/>
        <dbReference type="ChEBI" id="CHEBI:59338"/>
        <dbReference type="ChEBI" id="CHEBI:144842"/>
    </reaction>
    <physiologicalReaction direction="left-to-right" evidence="7">
        <dbReference type="Rhea" id="RHEA:16002"/>
    </physiologicalReaction>
</comment>
<dbReference type="Gene3D" id="3.20.20.140">
    <property type="entry name" value="Metal-dependent hydrolases"/>
    <property type="match status" value="1"/>
</dbReference>
<dbReference type="InterPro" id="IPR032466">
    <property type="entry name" value="Metal_Hydrolase"/>
</dbReference>
<dbReference type="InterPro" id="IPR006330">
    <property type="entry name" value="Ado/ade_deaminase"/>
</dbReference>
<keyword evidence="10" id="KW-1185">Reference proteome</keyword>
<comment type="cofactor">
    <cofactor evidence="1">
        <name>Zn(2+)</name>
        <dbReference type="ChEBI" id="CHEBI:29105"/>
    </cofactor>
</comment>
<evidence type="ECO:0000256" key="3">
    <source>
        <dbReference type="ARBA" id="ARBA00022723"/>
    </source>
</evidence>
<dbReference type="Proteomes" id="UP000243797">
    <property type="component" value="Unassembled WGS sequence"/>
</dbReference>
<evidence type="ECO:0000259" key="8">
    <source>
        <dbReference type="Pfam" id="PF00962"/>
    </source>
</evidence>
<proteinExistence type="inferred from homology"/>
<name>A0A2K1QPD2_9PEZI</name>
<keyword evidence="3" id="KW-0479">Metal-binding</keyword>
<dbReference type="PANTHER" id="PTHR11409:SF42">
    <property type="entry name" value="ADENOSINE DEAMINASE-LIKE PROTEIN"/>
    <property type="match status" value="1"/>
</dbReference>
<dbReference type="STRING" id="2082308.A0A2K1QPD2"/>
<comment type="caution">
    <text evidence="9">The sequence shown here is derived from an EMBL/GenBank/DDBJ whole genome shotgun (WGS) entry which is preliminary data.</text>
</comment>
<dbReference type="GO" id="GO:0006154">
    <property type="term" value="P:adenosine catabolic process"/>
    <property type="evidence" value="ECO:0007669"/>
    <property type="project" value="TreeGrafter"/>
</dbReference>
<reference evidence="9 10" key="1">
    <citation type="submission" date="2017-06" db="EMBL/GenBank/DDBJ databases">
        <title>Draft genome sequence of a variant of Elsinoe murrayae.</title>
        <authorList>
            <person name="Cheng Q."/>
        </authorList>
    </citation>
    <scope>NUCLEOTIDE SEQUENCE [LARGE SCALE GENOMIC DNA]</scope>
    <source>
        <strain evidence="9 10">CQ-2017a</strain>
    </source>
</reference>
<keyword evidence="5" id="KW-0862">Zinc</keyword>
<dbReference type="SUPFAM" id="SSF51556">
    <property type="entry name" value="Metallo-dependent hydrolases"/>
    <property type="match status" value="1"/>
</dbReference>
<dbReference type="EMBL" id="NKHZ01000055">
    <property type="protein sequence ID" value="PNS16957.1"/>
    <property type="molecule type" value="Genomic_DNA"/>
</dbReference>
<dbReference type="InParanoid" id="A0A2K1QPD2"/>
<evidence type="ECO:0000313" key="10">
    <source>
        <dbReference type="Proteomes" id="UP000243797"/>
    </source>
</evidence>
<keyword evidence="4" id="KW-0378">Hydrolase</keyword>
<evidence type="ECO:0000256" key="1">
    <source>
        <dbReference type="ARBA" id="ARBA00001947"/>
    </source>
</evidence>
<accession>A0A2K1QPD2</accession>